<dbReference type="InterPro" id="IPR050744">
    <property type="entry name" value="AI-2_Isomerase_LsrG"/>
</dbReference>
<proteinExistence type="predicted"/>
<dbReference type="Gene3D" id="3.30.70.100">
    <property type="match status" value="1"/>
</dbReference>
<accession>A0A220S0P3</accession>
<dbReference type="RefSeq" id="WP_089035735.1">
    <property type="nucleotide sequence ID" value="NZ_CP022278.1"/>
</dbReference>
<dbReference type="EMBL" id="CP022278">
    <property type="protein sequence ID" value="ASK27017.1"/>
    <property type="molecule type" value="Genomic_DNA"/>
</dbReference>
<dbReference type="Proteomes" id="UP000198238">
    <property type="component" value="Chromosome"/>
</dbReference>
<name>A0A220S0P3_9NEIS</name>
<evidence type="ECO:0000313" key="2">
    <source>
        <dbReference type="EMBL" id="ASK27017.1"/>
    </source>
</evidence>
<dbReference type="AlphaFoldDB" id="A0A220S0P3"/>
<dbReference type="InterPro" id="IPR007138">
    <property type="entry name" value="ABM_dom"/>
</dbReference>
<dbReference type="PANTHER" id="PTHR33336">
    <property type="entry name" value="QUINOL MONOOXYGENASE YGIN-RELATED"/>
    <property type="match status" value="1"/>
</dbReference>
<feature type="domain" description="ABM" evidence="1">
    <location>
        <begin position="3"/>
        <end position="93"/>
    </location>
</feature>
<protein>
    <submittedName>
        <fullName evidence="2">Antibiotic biosynthesis monooxygenase</fullName>
    </submittedName>
</protein>
<dbReference type="Pfam" id="PF03992">
    <property type="entry name" value="ABM"/>
    <property type="match status" value="1"/>
</dbReference>
<dbReference type="PANTHER" id="PTHR33336:SF15">
    <property type="entry name" value="ABM DOMAIN-CONTAINING PROTEIN"/>
    <property type="match status" value="1"/>
</dbReference>
<evidence type="ECO:0000313" key="3">
    <source>
        <dbReference type="Proteomes" id="UP000198238"/>
    </source>
</evidence>
<dbReference type="GO" id="GO:0004497">
    <property type="term" value="F:monooxygenase activity"/>
    <property type="evidence" value="ECO:0007669"/>
    <property type="project" value="UniProtKB-KW"/>
</dbReference>
<sequence>MTVGVITLCNVKPDKHAEFEAVERRFVSESNTHQGCISYFCGKVANAENQFIFQEHWVDRAAFDAHCSHPFFKANEAELLGCLSDGKLHLQIVDAFE</sequence>
<keyword evidence="2" id="KW-0503">Monooxygenase</keyword>
<evidence type="ECO:0000259" key="1">
    <source>
        <dbReference type="PROSITE" id="PS51725"/>
    </source>
</evidence>
<keyword evidence="2" id="KW-0560">Oxidoreductase</keyword>
<reference evidence="2 3" key="1">
    <citation type="submission" date="2017-06" db="EMBL/GenBank/DDBJ databases">
        <title>Neisseria chenwenguii sp. nov., isolated from the intestinal contents of Tibetan Plateau Pika in Yushu, Qinghai Province, China.</title>
        <authorList>
            <person name="Zhang G."/>
        </authorList>
    </citation>
    <scope>NUCLEOTIDE SEQUENCE [LARGE SCALE GENOMIC DNA]</scope>
    <source>
        <strain evidence="2 3">10023</strain>
    </source>
</reference>
<organism evidence="2 3">
    <name type="scientific">Neisseria chenwenguii</name>
    <dbReference type="NCBI Taxonomy" id="1853278"/>
    <lineage>
        <taxon>Bacteria</taxon>
        <taxon>Pseudomonadati</taxon>
        <taxon>Pseudomonadota</taxon>
        <taxon>Betaproteobacteria</taxon>
        <taxon>Neisseriales</taxon>
        <taxon>Neisseriaceae</taxon>
        <taxon>Neisseria</taxon>
    </lineage>
</organism>
<dbReference type="PROSITE" id="PS51725">
    <property type="entry name" value="ABM"/>
    <property type="match status" value="1"/>
</dbReference>
<dbReference type="SUPFAM" id="SSF54909">
    <property type="entry name" value="Dimeric alpha+beta barrel"/>
    <property type="match status" value="1"/>
</dbReference>
<dbReference type="KEGG" id="nei:BG910_04020"/>
<dbReference type="InterPro" id="IPR011008">
    <property type="entry name" value="Dimeric_a/b-barrel"/>
</dbReference>
<gene>
    <name evidence="2" type="ORF">BG910_04020</name>
</gene>
<keyword evidence="3" id="KW-1185">Reference proteome</keyword>